<dbReference type="AlphaFoldDB" id="E4RVW8"/>
<evidence type="ECO:0000256" key="2">
    <source>
        <dbReference type="ARBA" id="ARBA00022803"/>
    </source>
</evidence>
<dbReference type="InterPro" id="IPR019734">
    <property type="entry name" value="TPR_rpt"/>
</dbReference>
<evidence type="ECO:0000313" key="5">
    <source>
        <dbReference type="Proteomes" id="UP000007435"/>
    </source>
</evidence>
<dbReference type="SUPFAM" id="SSF48452">
    <property type="entry name" value="TPR-like"/>
    <property type="match status" value="2"/>
</dbReference>
<dbReference type="PROSITE" id="PS50005">
    <property type="entry name" value="TPR"/>
    <property type="match status" value="1"/>
</dbReference>
<dbReference type="PANTHER" id="PTHR45586:SF1">
    <property type="entry name" value="LIPOPOLYSACCHARIDE ASSEMBLY PROTEIN B"/>
    <property type="match status" value="1"/>
</dbReference>
<dbReference type="EMBL" id="CP002305">
    <property type="protein sequence ID" value="ADQ18878.1"/>
    <property type="molecule type" value="Genomic_DNA"/>
</dbReference>
<reference key="1">
    <citation type="submission" date="2010-11" db="EMBL/GenBank/DDBJ databases">
        <title>The complete genome of Leadbetterella byssophila DSM 17132.</title>
        <authorList>
            <consortium name="US DOE Joint Genome Institute (JGI-PGF)"/>
            <person name="Lucas S."/>
            <person name="Copeland A."/>
            <person name="Lapidus A."/>
            <person name="Glavina del Rio T."/>
            <person name="Dalin E."/>
            <person name="Tice H."/>
            <person name="Bruce D."/>
            <person name="Goodwin L."/>
            <person name="Pitluck S."/>
            <person name="Kyrpides N."/>
            <person name="Mavromatis K."/>
            <person name="Ivanova N."/>
            <person name="Teshima H."/>
            <person name="Brettin T."/>
            <person name="Detter J.C."/>
            <person name="Han C."/>
            <person name="Tapia R."/>
            <person name="Land M."/>
            <person name="Hauser L."/>
            <person name="Markowitz V."/>
            <person name="Cheng J.-F."/>
            <person name="Hugenholtz P."/>
            <person name="Woyke T."/>
            <person name="Wu D."/>
            <person name="Tindall B."/>
            <person name="Pomrenke H.G."/>
            <person name="Brambilla E."/>
            <person name="Klenk H.-P."/>
            <person name="Eisen J.A."/>
        </authorList>
    </citation>
    <scope>NUCLEOTIDE SEQUENCE [LARGE SCALE GENOMIC DNA]</scope>
    <source>
        <strain>DSM 17132</strain>
    </source>
</reference>
<reference evidence="4 5" key="2">
    <citation type="journal article" date="2011" name="Stand. Genomic Sci.">
        <title>Complete genome sequence of Leadbetterella byssophila type strain (4M15).</title>
        <authorList>
            <person name="Abt B."/>
            <person name="Teshima H."/>
            <person name="Lucas S."/>
            <person name="Lapidus A."/>
            <person name="Del Rio T.G."/>
            <person name="Nolan M."/>
            <person name="Tice H."/>
            <person name="Cheng J.F."/>
            <person name="Pitluck S."/>
            <person name="Liolios K."/>
            <person name="Pagani I."/>
            <person name="Ivanova N."/>
            <person name="Mavromatis K."/>
            <person name="Pati A."/>
            <person name="Tapia R."/>
            <person name="Han C."/>
            <person name="Goodwin L."/>
            <person name="Chen A."/>
            <person name="Palaniappan K."/>
            <person name="Land M."/>
            <person name="Hauser L."/>
            <person name="Chang Y.J."/>
            <person name="Jeffries C.D."/>
            <person name="Rohde M."/>
            <person name="Goker M."/>
            <person name="Tindall B.J."/>
            <person name="Detter J.C."/>
            <person name="Woyke T."/>
            <person name="Bristow J."/>
            <person name="Eisen J.A."/>
            <person name="Markowitz V."/>
            <person name="Hugenholtz P."/>
            <person name="Klenk H.P."/>
            <person name="Kyrpides N.C."/>
        </authorList>
    </citation>
    <scope>NUCLEOTIDE SEQUENCE [LARGE SCALE GENOMIC DNA]</scope>
    <source>
        <strain evidence="5">DSM 17132 / JCM 16389 / KACC 11308 / NBRC 106382 / 4M15</strain>
    </source>
</reference>
<feature type="repeat" description="TPR" evidence="3">
    <location>
        <begin position="305"/>
        <end position="338"/>
    </location>
</feature>
<dbReference type="STRING" id="649349.Lbys_3217"/>
<dbReference type="Proteomes" id="UP000007435">
    <property type="component" value="Chromosome"/>
</dbReference>
<evidence type="ECO:0000313" key="4">
    <source>
        <dbReference type="EMBL" id="ADQ18878.1"/>
    </source>
</evidence>
<evidence type="ECO:0000256" key="3">
    <source>
        <dbReference type="PROSITE-ProRule" id="PRU00339"/>
    </source>
</evidence>
<organism evidence="4 5">
    <name type="scientific">Leadbetterella byssophila (strain DSM 17132 / JCM 16389 / KACC 11308 / NBRC 106382 / 4M15)</name>
    <dbReference type="NCBI Taxonomy" id="649349"/>
    <lineage>
        <taxon>Bacteria</taxon>
        <taxon>Pseudomonadati</taxon>
        <taxon>Bacteroidota</taxon>
        <taxon>Cytophagia</taxon>
        <taxon>Cytophagales</taxon>
        <taxon>Leadbetterellaceae</taxon>
        <taxon>Leadbetterella</taxon>
    </lineage>
</organism>
<dbReference type="Gene3D" id="1.25.40.10">
    <property type="entry name" value="Tetratricopeptide repeat domain"/>
    <property type="match status" value="2"/>
</dbReference>
<gene>
    <name evidence="4" type="ordered locus">Lbys_3217</name>
</gene>
<dbReference type="PANTHER" id="PTHR45586">
    <property type="entry name" value="TPR REPEAT-CONTAINING PROTEIN PA4667"/>
    <property type="match status" value="1"/>
</dbReference>
<keyword evidence="5" id="KW-1185">Reference proteome</keyword>
<dbReference type="SMART" id="SM00028">
    <property type="entry name" value="TPR"/>
    <property type="match status" value="5"/>
</dbReference>
<dbReference type="RefSeq" id="WP_013409905.1">
    <property type="nucleotide sequence ID" value="NC_014655.1"/>
</dbReference>
<evidence type="ECO:0000256" key="1">
    <source>
        <dbReference type="ARBA" id="ARBA00022737"/>
    </source>
</evidence>
<dbReference type="Pfam" id="PF13432">
    <property type="entry name" value="TPR_16"/>
    <property type="match status" value="1"/>
</dbReference>
<dbReference type="InterPro" id="IPR011990">
    <property type="entry name" value="TPR-like_helical_dom_sf"/>
</dbReference>
<sequence length="573" mass="63103">MMIRKTKIWAVVGLLLTYTWSFGQSIDQVVKDLDAERFTAALDGANKLVVSAPSVDTYFLKGYTILSSPDYAKAENLKAAQEAFEAGNALSKKGDPLNQVGLGMVKLASKDLAGAKAIFEAVKKETKSKNPDVLYRIAEAYTMFSEANDPAEAVLTIDQAIDKHKTKDNPEYYLVKAQAYLMKGDGGSAMNALANAERVGGKLGKTYALMSKIWLQSRNYQGAQEAIEKGIAADPSHAPIYKYQSSYHQIFHKYPESAAAAAQYLKNSDGDVKAKLRYAKLAFISKDYTSLKRVLGEIKGSTNDPYIHRMEGIVNYEEGQYTQAIEDFKKFIAANPKDENFGLDYGYIGKSFLKMTGDEAQTAINDSLGILNIDKAVSLNDTTMEVDYYGEAAAILSEKGNFDKAALLTEKGVLAKKDPTAQDFASLGTIFFRGRNWVKANDYLEKALVEYKDAWPAGYALAGLAKTYRDAGDSTKNHLYLGAADFEKYLSVLGEEGIKQPANQNYVVIALKTLAGRDFSAQKIEDAKAKIEKLLQIKPDDSDAQAMFHRFSKLLDPSYVIPETRKDSTGNGR</sequence>
<proteinExistence type="predicted"/>
<dbReference type="OrthoDB" id="638548at2"/>
<dbReference type="InterPro" id="IPR051012">
    <property type="entry name" value="CellSynth/LPSAsmb/PSIAsmb"/>
</dbReference>
<accession>E4RVW8</accession>
<protein>
    <submittedName>
        <fullName evidence="4">Tetratricopeptide TPR_2 repeat protein</fullName>
    </submittedName>
</protein>
<keyword evidence="1" id="KW-0677">Repeat</keyword>
<dbReference type="KEGG" id="lby:Lbys_3217"/>
<name>E4RVW8_LEAB4</name>
<keyword evidence="2 3" id="KW-0802">TPR repeat</keyword>
<dbReference type="HOGENOM" id="CLU_494952_0_0_10"/>
<dbReference type="eggNOG" id="COG0457">
    <property type="taxonomic scope" value="Bacteria"/>
</dbReference>